<feature type="transmembrane region" description="Helical" evidence="9">
    <location>
        <begin position="132"/>
        <end position="152"/>
    </location>
</feature>
<dbReference type="Proteomes" id="UP001300502">
    <property type="component" value="Unassembled WGS sequence"/>
</dbReference>
<keyword evidence="8 9" id="KW-0472">Membrane</keyword>
<dbReference type="GO" id="GO:0000139">
    <property type="term" value="C:Golgi membrane"/>
    <property type="evidence" value="ECO:0007669"/>
    <property type="project" value="UniProtKB-SubCell"/>
</dbReference>
<evidence type="ECO:0000256" key="8">
    <source>
        <dbReference type="ARBA" id="ARBA00023136"/>
    </source>
</evidence>
<dbReference type="PANTHER" id="PTHR12952:SF0">
    <property type="entry name" value="PROTEIN SYS1 HOMOLOG"/>
    <property type="match status" value="1"/>
</dbReference>
<reference evidence="10 11" key="1">
    <citation type="submission" date="2022-07" db="EMBL/GenBank/DDBJ databases">
        <title>Genome-wide signatures of adaptation to extreme environments.</title>
        <authorList>
            <person name="Cho C.H."/>
            <person name="Yoon H.S."/>
        </authorList>
    </citation>
    <scope>NUCLEOTIDE SEQUENCE [LARGE SCALE GENOMIC DNA]</scope>
    <source>
        <strain evidence="10 11">108.79 E11</strain>
    </source>
</reference>
<feature type="transmembrane region" description="Helical" evidence="9">
    <location>
        <begin position="158"/>
        <end position="177"/>
    </location>
</feature>
<evidence type="ECO:0000256" key="6">
    <source>
        <dbReference type="ARBA" id="ARBA00022989"/>
    </source>
</evidence>
<sequence>MNNSSVVARYIERFRIHRFSTYLSRLFPQGENNDSRNVSSFYSSDNAAGSCKTLGQICLLQLAFYLSITATLWLLLSMLGFPVEDLLGQLFSYQVWKSTTAQGFLVPCAYLFNSIWMAGWLLCIVKRAKKCLDFAVTMYLLHFVFCTVFYGFPYSWSWWLFLLLQVSITTLLGEWLCMRRELQEILLVPCLRDEEEAGNIA</sequence>
<comment type="subcellular location">
    <subcellularLocation>
        <location evidence="1">Golgi apparatus membrane</location>
        <topology evidence="1">Multi-pass membrane protein</topology>
    </subcellularLocation>
</comment>
<keyword evidence="11" id="KW-1185">Reference proteome</keyword>
<dbReference type="GO" id="GO:0006895">
    <property type="term" value="P:Golgi to endosome transport"/>
    <property type="evidence" value="ECO:0007669"/>
    <property type="project" value="TreeGrafter"/>
</dbReference>
<evidence type="ECO:0000313" key="10">
    <source>
        <dbReference type="EMBL" id="KAK4527621.1"/>
    </source>
</evidence>
<dbReference type="AlphaFoldDB" id="A0AAV9IJW5"/>
<keyword evidence="3" id="KW-0813">Transport</keyword>
<organism evidence="10 11">
    <name type="scientific">Galdieria yellowstonensis</name>
    <dbReference type="NCBI Taxonomy" id="3028027"/>
    <lineage>
        <taxon>Eukaryota</taxon>
        <taxon>Rhodophyta</taxon>
        <taxon>Bangiophyceae</taxon>
        <taxon>Galdieriales</taxon>
        <taxon>Galdieriaceae</taxon>
        <taxon>Galdieria</taxon>
    </lineage>
</organism>
<evidence type="ECO:0000256" key="7">
    <source>
        <dbReference type="ARBA" id="ARBA00023034"/>
    </source>
</evidence>
<dbReference type="EMBL" id="JANCYU010000054">
    <property type="protein sequence ID" value="KAK4527621.1"/>
    <property type="molecule type" value="Genomic_DNA"/>
</dbReference>
<feature type="transmembrane region" description="Helical" evidence="9">
    <location>
        <begin position="62"/>
        <end position="83"/>
    </location>
</feature>
<accession>A0AAV9IJW5</accession>
<evidence type="ECO:0008006" key="12">
    <source>
        <dbReference type="Google" id="ProtNLM"/>
    </source>
</evidence>
<dbReference type="GO" id="GO:0005829">
    <property type="term" value="C:cytosol"/>
    <property type="evidence" value="ECO:0007669"/>
    <property type="project" value="GOC"/>
</dbReference>
<comment type="similarity">
    <text evidence="2">Belongs to the SYS1 family.</text>
</comment>
<keyword evidence="5" id="KW-0653">Protein transport</keyword>
<gene>
    <name evidence="10" type="ORF">GAYE_SCF42G5545</name>
</gene>
<evidence type="ECO:0000256" key="5">
    <source>
        <dbReference type="ARBA" id="ARBA00022927"/>
    </source>
</evidence>
<dbReference type="GO" id="GO:0043001">
    <property type="term" value="P:Golgi to plasma membrane protein transport"/>
    <property type="evidence" value="ECO:0007669"/>
    <property type="project" value="TreeGrafter"/>
</dbReference>
<evidence type="ECO:0000256" key="2">
    <source>
        <dbReference type="ARBA" id="ARBA00008160"/>
    </source>
</evidence>
<keyword evidence="6 9" id="KW-1133">Transmembrane helix</keyword>
<evidence type="ECO:0000256" key="9">
    <source>
        <dbReference type="SAM" id="Phobius"/>
    </source>
</evidence>
<evidence type="ECO:0000313" key="11">
    <source>
        <dbReference type="Proteomes" id="UP001300502"/>
    </source>
</evidence>
<dbReference type="PANTHER" id="PTHR12952">
    <property type="entry name" value="SYS1"/>
    <property type="match status" value="1"/>
</dbReference>
<comment type="caution">
    <text evidence="10">The sequence shown here is derived from an EMBL/GenBank/DDBJ whole genome shotgun (WGS) entry which is preliminary data.</text>
</comment>
<evidence type="ECO:0000256" key="1">
    <source>
        <dbReference type="ARBA" id="ARBA00004653"/>
    </source>
</evidence>
<keyword evidence="7" id="KW-0333">Golgi apparatus</keyword>
<name>A0AAV9IJW5_9RHOD</name>
<protein>
    <recommendedName>
        <fullName evidence="12">Protein SYS1 homolog</fullName>
    </recommendedName>
</protein>
<dbReference type="InterPro" id="IPR019185">
    <property type="entry name" value="Integral_membrane_SYS1-rel"/>
</dbReference>
<evidence type="ECO:0000256" key="4">
    <source>
        <dbReference type="ARBA" id="ARBA00022692"/>
    </source>
</evidence>
<evidence type="ECO:0000256" key="3">
    <source>
        <dbReference type="ARBA" id="ARBA00022448"/>
    </source>
</evidence>
<dbReference type="GO" id="GO:0034067">
    <property type="term" value="P:protein localization to Golgi apparatus"/>
    <property type="evidence" value="ECO:0007669"/>
    <property type="project" value="TreeGrafter"/>
</dbReference>
<dbReference type="GO" id="GO:0005802">
    <property type="term" value="C:trans-Golgi network"/>
    <property type="evidence" value="ECO:0007669"/>
    <property type="project" value="TreeGrafter"/>
</dbReference>
<dbReference type="Pfam" id="PF09801">
    <property type="entry name" value="SYS1"/>
    <property type="match status" value="1"/>
</dbReference>
<feature type="transmembrane region" description="Helical" evidence="9">
    <location>
        <begin position="103"/>
        <end position="125"/>
    </location>
</feature>
<proteinExistence type="inferred from homology"/>
<keyword evidence="4 9" id="KW-0812">Transmembrane</keyword>